<evidence type="ECO:0000313" key="1">
    <source>
        <dbReference type="EMBL" id="MBX71333.1"/>
    </source>
</evidence>
<protein>
    <submittedName>
        <fullName evidence="1">Uncharacterized protein</fullName>
    </submittedName>
</protein>
<accession>A0A2P2QWI3</accession>
<organism evidence="1">
    <name type="scientific">Rhizophora mucronata</name>
    <name type="common">Asiatic mangrove</name>
    <dbReference type="NCBI Taxonomy" id="61149"/>
    <lineage>
        <taxon>Eukaryota</taxon>
        <taxon>Viridiplantae</taxon>
        <taxon>Streptophyta</taxon>
        <taxon>Embryophyta</taxon>
        <taxon>Tracheophyta</taxon>
        <taxon>Spermatophyta</taxon>
        <taxon>Magnoliopsida</taxon>
        <taxon>eudicotyledons</taxon>
        <taxon>Gunneridae</taxon>
        <taxon>Pentapetalae</taxon>
        <taxon>rosids</taxon>
        <taxon>fabids</taxon>
        <taxon>Malpighiales</taxon>
        <taxon>Rhizophoraceae</taxon>
        <taxon>Rhizophora</taxon>
    </lineage>
</organism>
<name>A0A2P2QWI3_RHIMU</name>
<reference evidence="1" key="1">
    <citation type="submission" date="2018-02" db="EMBL/GenBank/DDBJ databases">
        <title>Rhizophora mucronata_Transcriptome.</title>
        <authorList>
            <person name="Meera S.P."/>
            <person name="Sreeshan A."/>
            <person name="Augustine A."/>
        </authorList>
    </citation>
    <scope>NUCLEOTIDE SEQUENCE</scope>
    <source>
        <tissue evidence="1">Leaf</tissue>
    </source>
</reference>
<proteinExistence type="predicted"/>
<dbReference type="AlphaFoldDB" id="A0A2P2QWI3"/>
<dbReference type="EMBL" id="GGEC01090849">
    <property type="protein sequence ID" value="MBX71333.1"/>
    <property type="molecule type" value="Transcribed_RNA"/>
</dbReference>
<sequence>MFLAIMYSEYHDINFMLKCFTLQIS</sequence>